<dbReference type="AlphaFoldDB" id="A0AA46NHM4"/>
<accession>A0AA46NHM4</accession>
<protein>
    <submittedName>
        <fullName evidence="1">Uncharacterized protein</fullName>
    </submittedName>
</protein>
<evidence type="ECO:0000313" key="1">
    <source>
        <dbReference type="EMBL" id="UYF43257.1"/>
    </source>
</evidence>
<reference evidence="1" key="1">
    <citation type="journal article" date="2022" name="Front. Microbiol.">
        <title>Species classification and novel plasmid identifications in Arcobacter cryaerophilus and Arcobacter cryaerophilus-like organisms.</title>
        <authorList>
            <person name="Zhou G."/>
            <person name="Wang M."/>
            <person name="Wang H."/>
            <person name="Chen X."/>
            <person name="Gu Y."/>
            <person name="Shao Z."/>
            <person name="Zhang J."/>
            <person name="Zhang M."/>
        </authorList>
    </citation>
    <scope>NUCLEOTIDE SEQUENCE</scope>
    <source>
        <strain evidence="1">ICDCAC48</strain>
    </source>
</reference>
<dbReference type="RefSeq" id="WP_263514480.1">
    <property type="nucleotide sequence ID" value="NZ_CP099556.1"/>
</dbReference>
<sequence length="401" mass="46648">MKHYQDTITGQIYAFYKYDNVVELMQTNRNIPKTLTDNIKEKPSDNHIWHNGDWIHKKDKPINYKEPISEVPSYDPAWITFLFEPLVLISKTKDDFVVTLDEINTNLYDTRILSKFVAKLKDYDENSQLDILVTFDGSIMLPVDENYNTPEKAINKFNEIIGALFLGGILVKPIDLTKLHQGCILEGGSSNFSYTPSPNNDFRNKSASITERIKAHHPNHIQVEEFIEAYNFGINIIKKVNFSPIFLSLGYHYLNQGKVAESLSNLWIVIEQLTDLLYKSKIDNSMAKILNRALSKNINIKIKHDILHEIKILNEQTFQILKRNRTDRNKLLHNGTIPNRENVIQLWTILLDLLEVAIETKLEKLQKNSIMILNRNLYNHVKNITPKKTNFEQWKKDSEIL</sequence>
<evidence type="ECO:0000313" key="2">
    <source>
        <dbReference type="Proteomes" id="UP001164100"/>
    </source>
</evidence>
<gene>
    <name evidence="1" type="ORF">NGX11_10215</name>
</gene>
<dbReference type="EMBL" id="CP099556">
    <property type="protein sequence ID" value="UYF43257.1"/>
    <property type="molecule type" value="Genomic_DNA"/>
</dbReference>
<organism evidence="1 2">
    <name type="scientific">Aliarcobacter cryaerophilus</name>
    <dbReference type="NCBI Taxonomy" id="28198"/>
    <lineage>
        <taxon>Bacteria</taxon>
        <taxon>Pseudomonadati</taxon>
        <taxon>Campylobacterota</taxon>
        <taxon>Epsilonproteobacteria</taxon>
        <taxon>Campylobacterales</taxon>
        <taxon>Arcobacteraceae</taxon>
        <taxon>Aliarcobacter</taxon>
    </lineage>
</organism>
<dbReference type="Proteomes" id="UP001164100">
    <property type="component" value="Chromosome"/>
</dbReference>
<proteinExistence type="predicted"/>
<name>A0AA46NHM4_9BACT</name>